<dbReference type="SMART" id="SM00304">
    <property type="entry name" value="HAMP"/>
    <property type="match status" value="1"/>
</dbReference>
<dbReference type="InterPro" id="IPR050469">
    <property type="entry name" value="Diguanylate_Cyclase"/>
</dbReference>
<dbReference type="InterPro" id="IPR035965">
    <property type="entry name" value="PAS-like_dom_sf"/>
</dbReference>
<dbReference type="InterPro" id="IPR013656">
    <property type="entry name" value="PAS_4"/>
</dbReference>
<dbReference type="EC" id="2.7.7.65" evidence="2"/>
<dbReference type="InterPro" id="IPR000160">
    <property type="entry name" value="GGDEF_dom"/>
</dbReference>
<dbReference type="InterPro" id="IPR000014">
    <property type="entry name" value="PAS"/>
</dbReference>
<name>A0A090ADT2_9GAMM</name>
<dbReference type="InterPro" id="IPR043128">
    <property type="entry name" value="Rev_trsase/Diguanyl_cyclase"/>
</dbReference>
<dbReference type="Pfam" id="PF00990">
    <property type="entry name" value="GGDEF"/>
    <property type="match status" value="1"/>
</dbReference>
<dbReference type="FunFam" id="3.30.70.270:FF:000001">
    <property type="entry name" value="Diguanylate cyclase domain protein"/>
    <property type="match status" value="1"/>
</dbReference>
<evidence type="ECO:0000259" key="6">
    <source>
        <dbReference type="PROSITE" id="PS50112"/>
    </source>
</evidence>
<keyword evidence="4" id="KW-0175">Coiled coil</keyword>
<dbReference type="Pfam" id="PF08448">
    <property type="entry name" value="PAS_4"/>
    <property type="match status" value="1"/>
</dbReference>
<keyword evidence="5" id="KW-0472">Membrane</keyword>
<dbReference type="Proteomes" id="UP000031623">
    <property type="component" value="Chromosome"/>
</dbReference>
<reference evidence="10" key="1">
    <citation type="journal article" date="2014" name="ISME J.">
        <title>Ecophysiology of Thioploca ingrica as revealed by the complete genome sequence supplemented with proteomic evidence.</title>
        <authorList>
            <person name="Kojima H."/>
            <person name="Ogura Y."/>
            <person name="Yamamoto N."/>
            <person name="Togashi T."/>
            <person name="Mori H."/>
            <person name="Watanabe T."/>
            <person name="Nemoto F."/>
            <person name="Kurokawa K."/>
            <person name="Hayashi T."/>
            <person name="Fukui M."/>
        </authorList>
    </citation>
    <scope>NUCLEOTIDE SEQUENCE [LARGE SCALE GENOMIC DNA]</scope>
</reference>
<evidence type="ECO:0000259" key="7">
    <source>
        <dbReference type="PROSITE" id="PS50113"/>
    </source>
</evidence>
<keyword evidence="11" id="KW-1185">Reference proteome</keyword>
<evidence type="ECO:0000256" key="2">
    <source>
        <dbReference type="ARBA" id="ARBA00012528"/>
    </source>
</evidence>
<dbReference type="Pfam" id="PF22673">
    <property type="entry name" value="MCP-like_PDC_1"/>
    <property type="match status" value="1"/>
</dbReference>
<protein>
    <recommendedName>
        <fullName evidence="2">diguanylate cyclase</fullName>
        <ecNumber evidence="2">2.7.7.65</ecNumber>
    </recommendedName>
</protein>
<dbReference type="NCBIfam" id="TIGR00229">
    <property type="entry name" value="sensory_box"/>
    <property type="match status" value="1"/>
</dbReference>
<comment type="catalytic activity">
    <reaction evidence="3">
        <text>2 GTP = 3',3'-c-di-GMP + 2 diphosphate</text>
        <dbReference type="Rhea" id="RHEA:24898"/>
        <dbReference type="ChEBI" id="CHEBI:33019"/>
        <dbReference type="ChEBI" id="CHEBI:37565"/>
        <dbReference type="ChEBI" id="CHEBI:58805"/>
        <dbReference type="EC" id="2.7.7.65"/>
    </reaction>
</comment>
<feature type="domain" description="PAS" evidence="6">
    <location>
        <begin position="439"/>
        <end position="475"/>
    </location>
</feature>
<feature type="domain" description="GGDEF" evidence="9">
    <location>
        <begin position="641"/>
        <end position="777"/>
    </location>
</feature>
<dbReference type="Gene3D" id="3.30.450.20">
    <property type="entry name" value="PAS domain"/>
    <property type="match status" value="2"/>
</dbReference>
<proteinExistence type="predicted"/>
<dbReference type="InterPro" id="IPR029787">
    <property type="entry name" value="Nucleotide_cyclase"/>
</dbReference>
<accession>A0A090ADT2</accession>
<dbReference type="PROSITE" id="PS50887">
    <property type="entry name" value="GGDEF"/>
    <property type="match status" value="1"/>
</dbReference>
<dbReference type="HOGENOM" id="CLU_000445_114_10_6"/>
<evidence type="ECO:0000256" key="4">
    <source>
        <dbReference type="SAM" id="Coils"/>
    </source>
</evidence>
<evidence type="ECO:0000256" key="3">
    <source>
        <dbReference type="ARBA" id="ARBA00034247"/>
    </source>
</evidence>
<dbReference type="CDD" id="cd01949">
    <property type="entry name" value="GGDEF"/>
    <property type="match status" value="1"/>
</dbReference>
<dbReference type="CDD" id="cd06225">
    <property type="entry name" value="HAMP"/>
    <property type="match status" value="1"/>
</dbReference>
<keyword evidence="5" id="KW-1133">Transmembrane helix</keyword>
<dbReference type="InterPro" id="IPR000700">
    <property type="entry name" value="PAS-assoc_C"/>
</dbReference>
<dbReference type="GO" id="GO:0052621">
    <property type="term" value="F:diguanylate cyclase activity"/>
    <property type="evidence" value="ECO:0007669"/>
    <property type="project" value="UniProtKB-EC"/>
</dbReference>
<evidence type="ECO:0000256" key="1">
    <source>
        <dbReference type="ARBA" id="ARBA00001946"/>
    </source>
</evidence>
<dbReference type="CDD" id="cd12913">
    <property type="entry name" value="PDC1_MCP_like"/>
    <property type="match status" value="1"/>
</dbReference>
<evidence type="ECO:0000313" key="11">
    <source>
        <dbReference type="Proteomes" id="UP000031623"/>
    </source>
</evidence>
<dbReference type="SUPFAM" id="SSF55785">
    <property type="entry name" value="PYP-like sensor domain (PAS domain)"/>
    <property type="match status" value="1"/>
</dbReference>
<gene>
    <name evidence="10" type="ORF">THII_1776</name>
</gene>
<dbReference type="Gene3D" id="6.10.340.10">
    <property type="match status" value="1"/>
</dbReference>
<evidence type="ECO:0000259" key="9">
    <source>
        <dbReference type="PROSITE" id="PS50887"/>
    </source>
</evidence>
<dbReference type="KEGG" id="tig:THII_1776"/>
<feature type="transmembrane region" description="Helical" evidence="5">
    <location>
        <begin position="21"/>
        <end position="43"/>
    </location>
</feature>
<sequence length="777" mass="87941">MLIKAINLFSSPLSGKHSLRTVLIVAFVSQVIAAMGLTAWLLFYNGQHAVAELATQLRNESTARIQQHLKNHMAVPLLVNQLNAEAIRLGLLDLTDQAYLERYLWNQIKQFDTLSYIAIATEKPSYIGTQTPAENIFYLEILDETTQGHLEIWNTNAQGQRTKRKQILNNYDPRDRPWYQAVVQAGKPIWSDVFVYFSGAGMGISANHPIYNQQGHLIAVASADITLLKISKFLNSLNVGQHGQTFIMTRLGGLIATSTTEEPYTINQVTQQAEPLKAIASRNALTSATVNYLMQQFGDLKYINHNQQLSFLHQGKLQFLQVVPFQDQLGLDWLIVVVVPETDFMETIHTNSQVVLLLFIMALILATLIGILTARWIVQPIQWLDMAAQQLAGGKWDQTLPTERHDEIGNLAKSFSKMVEQLKHSFTELETKNAQLRKTENNLIKWLETLPVGIFVLDAQAQPYYMNQVAQQILGKGIIKGAKSEDLPEIYHTYIVGTDQLYPLDRQPLLRALQGEPSTVDDVAIHRVDKTIPVEVWGSPIFNDSGQLDYAIIAFQDITERKQAETTRCRFTEKLAQLNKQLEEYSHTLEQKVLERTVALEQANQELQKLARLDGLTQIANRRSFDETLDLQWRILRREQLSLSLILCDIDYFKLYNDTYGHIAGDECLRQVALAMNRASKRPADLVARYGGEEFAVIMPNTHPDGAWHVAVEIQQEIQQLQMPHGRSPFGYLTLSIGVSSIIPSQTCCPETLINFADKALYEAKEQGRNRIIIKTI</sequence>
<feature type="transmembrane region" description="Helical" evidence="5">
    <location>
        <begin position="354"/>
        <end position="378"/>
    </location>
</feature>
<dbReference type="GO" id="GO:0007165">
    <property type="term" value="P:signal transduction"/>
    <property type="evidence" value="ECO:0007669"/>
    <property type="project" value="InterPro"/>
</dbReference>
<dbReference type="PANTHER" id="PTHR45138:SF9">
    <property type="entry name" value="DIGUANYLATE CYCLASE DGCM-RELATED"/>
    <property type="match status" value="1"/>
</dbReference>
<keyword evidence="5" id="KW-0812">Transmembrane</keyword>
<dbReference type="GO" id="GO:0043709">
    <property type="term" value="P:cell adhesion involved in single-species biofilm formation"/>
    <property type="evidence" value="ECO:0007669"/>
    <property type="project" value="TreeGrafter"/>
</dbReference>
<dbReference type="AlphaFoldDB" id="A0A090ADT2"/>
<dbReference type="Pfam" id="PF00672">
    <property type="entry name" value="HAMP"/>
    <property type="match status" value="1"/>
</dbReference>
<feature type="domain" description="PAC" evidence="7">
    <location>
        <begin position="518"/>
        <end position="570"/>
    </location>
</feature>
<dbReference type="GO" id="GO:1902201">
    <property type="term" value="P:negative regulation of bacterial-type flagellum-dependent cell motility"/>
    <property type="evidence" value="ECO:0007669"/>
    <property type="project" value="TreeGrafter"/>
</dbReference>
<dbReference type="PANTHER" id="PTHR45138">
    <property type="entry name" value="REGULATORY COMPONENTS OF SENSORY TRANSDUCTION SYSTEM"/>
    <property type="match status" value="1"/>
</dbReference>
<dbReference type="PROSITE" id="PS50885">
    <property type="entry name" value="HAMP"/>
    <property type="match status" value="1"/>
</dbReference>
<dbReference type="SUPFAM" id="SSF55073">
    <property type="entry name" value="Nucleotide cyclase"/>
    <property type="match status" value="1"/>
</dbReference>
<dbReference type="InterPro" id="IPR003660">
    <property type="entry name" value="HAMP_dom"/>
</dbReference>
<dbReference type="CDD" id="cd00130">
    <property type="entry name" value="PAS"/>
    <property type="match status" value="1"/>
</dbReference>
<dbReference type="STRING" id="40754.THII_1776"/>
<evidence type="ECO:0000259" key="8">
    <source>
        <dbReference type="PROSITE" id="PS50885"/>
    </source>
</evidence>
<feature type="coiled-coil region" evidence="4">
    <location>
        <begin position="419"/>
        <end position="449"/>
    </location>
</feature>
<dbReference type="Gene3D" id="3.30.70.270">
    <property type="match status" value="1"/>
</dbReference>
<dbReference type="EMBL" id="AP014633">
    <property type="protein sequence ID" value="BAP56073.1"/>
    <property type="molecule type" value="Genomic_DNA"/>
</dbReference>
<dbReference type="PROSITE" id="PS50112">
    <property type="entry name" value="PAS"/>
    <property type="match status" value="1"/>
</dbReference>
<dbReference type="PROSITE" id="PS50113">
    <property type="entry name" value="PAC"/>
    <property type="match status" value="1"/>
</dbReference>
<dbReference type="SUPFAM" id="SSF158472">
    <property type="entry name" value="HAMP domain-like"/>
    <property type="match status" value="1"/>
</dbReference>
<evidence type="ECO:0000256" key="5">
    <source>
        <dbReference type="SAM" id="Phobius"/>
    </source>
</evidence>
<dbReference type="NCBIfam" id="TIGR00254">
    <property type="entry name" value="GGDEF"/>
    <property type="match status" value="1"/>
</dbReference>
<comment type="cofactor">
    <cofactor evidence="1">
        <name>Mg(2+)</name>
        <dbReference type="ChEBI" id="CHEBI:18420"/>
    </cofactor>
</comment>
<dbReference type="GO" id="GO:0005886">
    <property type="term" value="C:plasma membrane"/>
    <property type="evidence" value="ECO:0007669"/>
    <property type="project" value="TreeGrafter"/>
</dbReference>
<evidence type="ECO:0000313" key="10">
    <source>
        <dbReference type="EMBL" id="BAP56073.1"/>
    </source>
</evidence>
<feature type="domain" description="HAMP" evidence="8">
    <location>
        <begin position="375"/>
        <end position="427"/>
    </location>
</feature>
<organism evidence="10 11">
    <name type="scientific">Thioploca ingrica</name>
    <dbReference type="NCBI Taxonomy" id="40754"/>
    <lineage>
        <taxon>Bacteria</taxon>
        <taxon>Pseudomonadati</taxon>
        <taxon>Pseudomonadota</taxon>
        <taxon>Gammaproteobacteria</taxon>
        <taxon>Thiotrichales</taxon>
        <taxon>Thiotrichaceae</taxon>
        <taxon>Thioploca</taxon>
    </lineage>
</organism>
<dbReference type="SMART" id="SM00267">
    <property type="entry name" value="GGDEF"/>
    <property type="match status" value="1"/>
</dbReference>